<dbReference type="Proteomes" id="UP000044377">
    <property type="component" value="Unassembled WGS sequence"/>
</dbReference>
<evidence type="ECO:0000313" key="7">
    <source>
        <dbReference type="Proteomes" id="UP000044377"/>
    </source>
</evidence>
<reference evidence="7" key="1">
    <citation type="submission" date="2015-01" db="EMBL/GenBank/DDBJ databases">
        <authorList>
            <person name="Paterson Steve"/>
        </authorList>
    </citation>
    <scope>NUCLEOTIDE SEQUENCE [LARGE SCALE GENOMIC DNA]</scope>
    <source>
        <strain evidence="7">OBR1</strain>
    </source>
</reference>
<evidence type="ECO:0000256" key="2">
    <source>
        <dbReference type="ARBA" id="ARBA00009272"/>
    </source>
</evidence>
<dbReference type="GO" id="GO:0005198">
    <property type="term" value="F:structural molecule activity"/>
    <property type="evidence" value="ECO:0007669"/>
    <property type="project" value="UniProtKB-UniRule"/>
</dbReference>
<dbReference type="GO" id="GO:0009425">
    <property type="term" value="C:bacterial-type flagellum basal body"/>
    <property type="evidence" value="ECO:0007669"/>
    <property type="project" value="UniProtKB-SubCell"/>
</dbReference>
<dbReference type="GO" id="GO:0003774">
    <property type="term" value="F:cytoskeletal motor activity"/>
    <property type="evidence" value="ECO:0007669"/>
    <property type="project" value="InterPro"/>
</dbReference>
<evidence type="ECO:0000256" key="5">
    <source>
        <dbReference type="HAMAP-Rule" id="MF_00724"/>
    </source>
</evidence>
<dbReference type="Pfam" id="PF02049">
    <property type="entry name" value="FliE"/>
    <property type="match status" value="1"/>
</dbReference>
<dbReference type="PRINTS" id="PR01006">
    <property type="entry name" value="FLGHOOKFLIE"/>
</dbReference>
<keyword evidence="6" id="KW-0966">Cell projection</keyword>
<dbReference type="GO" id="GO:0071973">
    <property type="term" value="P:bacterial-type flagellum-dependent cell motility"/>
    <property type="evidence" value="ECO:0007669"/>
    <property type="project" value="InterPro"/>
</dbReference>
<comment type="similarity">
    <text evidence="2 5">Belongs to the FliE family.</text>
</comment>
<dbReference type="AlphaFoldDB" id="A0A0G4K1S7"/>
<evidence type="ECO:0000256" key="1">
    <source>
        <dbReference type="ARBA" id="ARBA00004117"/>
    </source>
</evidence>
<keyword evidence="6" id="KW-0282">Flagellum</keyword>
<name>A0A0G4K1S7_9GAMM</name>
<organism evidence="6 7">
    <name type="scientific">Brenneria goodwinii</name>
    <dbReference type="NCBI Taxonomy" id="1109412"/>
    <lineage>
        <taxon>Bacteria</taxon>
        <taxon>Pseudomonadati</taxon>
        <taxon>Pseudomonadota</taxon>
        <taxon>Gammaproteobacteria</taxon>
        <taxon>Enterobacterales</taxon>
        <taxon>Pectobacteriaceae</taxon>
        <taxon>Brenneria</taxon>
    </lineage>
</organism>
<dbReference type="HAMAP" id="MF_00724">
    <property type="entry name" value="FliE"/>
    <property type="match status" value="1"/>
</dbReference>
<gene>
    <name evidence="5" type="primary">fliE</name>
    <name evidence="6" type="ORF">BN1221_04657c</name>
</gene>
<dbReference type="NCBIfam" id="TIGR00205">
    <property type="entry name" value="fliE"/>
    <property type="match status" value="1"/>
</dbReference>
<keyword evidence="6" id="KW-0969">Cilium</keyword>
<dbReference type="PANTHER" id="PTHR34653:SF1">
    <property type="entry name" value="FLAGELLAR HOOK-BASAL BODY COMPLEX PROTEIN FLIE"/>
    <property type="match status" value="1"/>
</dbReference>
<dbReference type="PANTHER" id="PTHR34653">
    <property type="match status" value="1"/>
</dbReference>
<proteinExistence type="inferred from homology"/>
<keyword evidence="4 5" id="KW-0975">Bacterial flagellum</keyword>
<evidence type="ECO:0000256" key="4">
    <source>
        <dbReference type="ARBA" id="ARBA00023143"/>
    </source>
</evidence>
<dbReference type="EMBL" id="CGIG01000001">
    <property type="protein sequence ID" value="CPR21043.1"/>
    <property type="molecule type" value="Genomic_DNA"/>
</dbReference>
<protein>
    <recommendedName>
        <fullName evidence="3 5">Flagellar hook-basal body complex protein FliE</fullName>
    </recommendedName>
</protein>
<evidence type="ECO:0000256" key="3">
    <source>
        <dbReference type="ARBA" id="ARBA00018024"/>
    </source>
</evidence>
<evidence type="ECO:0000313" key="6">
    <source>
        <dbReference type="EMBL" id="CPR21043.1"/>
    </source>
</evidence>
<sequence length="117" mass="12325">MVSPSLIYCGGEMAIQGIESVVQQLQATAMQAQGGNSVTSDLGSGGFAAELKSALDKISTQQQAARTQAQDFELGKPGVALNDVMVDLQKSSLSLQMGIQVRNKLVSAYQEVMNMSV</sequence>
<accession>A0A0G4K1S7</accession>
<comment type="subcellular location">
    <subcellularLocation>
        <location evidence="1 5">Bacterial flagellum basal body</location>
    </subcellularLocation>
</comment>
<dbReference type="STRING" id="1109412.BN1221_04657c"/>
<keyword evidence="7" id="KW-1185">Reference proteome</keyword>
<dbReference type="InterPro" id="IPR001624">
    <property type="entry name" value="FliE"/>
</dbReference>